<dbReference type="Gene3D" id="3.30.2000.30">
    <property type="match status" value="1"/>
</dbReference>
<dbReference type="InterPro" id="IPR021508">
    <property type="entry name" value="Gp17-like"/>
</dbReference>
<dbReference type="Pfam" id="PF11367">
    <property type="entry name" value="Tail_completion_gp17"/>
    <property type="match status" value="1"/>
</dbReference>
<comment type="caution">
    <text evidence="1">The sequence shown here is derived from an EMBL/GenBank/DDBJ whole genome shotgun (WGS) entry which is preliminary data.</text>
</comment>
<protein>
    <submittedName>
        <fullName evidence="1">DUF3168 domain-containing protein</fullName>
    </submittedName>
</protein>
<reference evidence="1 2" key="1">
    <citation type="submission" date="2019-03" db="EMBL/GenBank/DDBJ databases">
        <title>Paraburkholderia sp. 4M-K11, isolated from subtropical forest soil.</title>
        <authorList>
            <person name="Gao Z.-H."/>
            <person name="Qiu L.-H."/>
        </authorList>
    </citation>
    <scope>NUCLEOTIDE SEQUENCE [LARGE SCALE GENOMIC DNA]</scope>
    <source>
        <strain evidence="1 2">4M-K11</strain>
    </source>
</reference>
<name>A0A4R5ME17_9BURK</name>
<proteinExistence type="predicted"/>
<dbReference type="EMBL" id="SMRP01000002">
    <property type="protein sequence ID" value="TDG25360.1"/>
    <property type="molecule type" value="Genomic_DNA"/>
</dbReference>
<gene>
    <name evidence="1" type="ORF">EYW47_05880</name>
</gene>
<dbReference type="OrthoDB" id="8612771at2"/>
<evidence type="ECO:0000313" key="1">
    <source>
        <dbReference type="EMBL" id="TDG25360.1"/>
    </source>
</evidence>
<organism evidence="1 2">
    <name type="scientific">Paraburkholderia silviterrae</name>
    <dbReference type="NCBI Taxonomy" id="2528715"/>
    <lineage>
        <taxon>Bacteria</taxon>
        <taxon>Pseudomonadati</taxon>
        <taxon>Pseudomonadota</taxon>
        <taxon>Betaproteobacteria</taxon>
        <taxon>Burkholderiales</taxon>
        <taxon>Burkholderiaceae</taxon>
        <taxon>Paraburkholderia</taxon>
    </lineage>
</organism>
<evidence type="ECO:0000313" key="2">
    <source>
        <dbReference type="Proteomes" id="UP000295722"/>
    </source>
</evidence>
<keyword evidence="2" id="KW-1185">Reference proteome</keyword>
<dbReference type="Proteomes" id="UP000295722">
    <property type="component" value="Unassembled WGS sequence"/>
</dbReference>
<dbReference type="RefSeq" id="WP_133193923.1">
    <property type="nucleotide sequence ID" value="NZ_JBHUCW010000006.1"/>
</dbReference>
<dbReference type="InterPro" id="IPR053745">
    <property type="entry name" value="Viral_Tail_Comp_sf"/>
</dbReference>
<dbReference type="AlphaFoldDB" id="A0A4R5ME17"/>
<sequence>MANSAEAIVYGATKALVDGRCYPDVAPQNTPRPYVTYQDVGGQSPNYLSNTVELENARMQVNVWADSRAAARALMRSVIKALTADPIGAATIGGPVSVYESDTKLYGSREDFSIWFTP</sequence>
<accession>A0A4R5ME17</accession>